<name>A0A1X0RI14_RHIZD</name>
<protein>
    <recommendedName>
        <fullName evidence="7">L domain-like protein</fullName>
    </recommendedName>
</protein>
<dbReference type="AlphaFoldDB" id="A0A1X0RI14"/>
<evidence type="ECO:0000256" key="3">
    <source>
        <dbReference type="ARBA" id="ARBA00022614"/>
    </source>
</evidence>
<feature type="compositionally biased region" description="Basic and acidic residues" evidence="5">
    <location>
        <begin position="568"/>
        <end position="581"/>
    </location>
</feature>
<dbReference type="InterPro" id="IPR001611">
    <property type="entry name" value="Leu-rich_rpt"/>
</dbReference>
<proteinExistence type="predicted"/>
<keyword evidence="4" id="KW-0677">Repeat</keyword>
<dbReference type="Proteomes" id="UP000242414">
    <property type="component" value="Unassembled WGS sequence"/>
</dbReference>
<gene>
    <name evidence="6" type="ORF">BCV72DRAFT_331995</name>
</gene>
<evidence type="ECO:0008006" key="7">
    <source>
        <dbReference type="Google" id="ProtNLM"/>
    </source>
</evidence>
<keyword evidence="2" id="KW-0963">Cytoplasm</keyword>
<evidence type="ECO:0000256" key="1">
    <source>
        <dbReference type="ARBA" id="ARBA00004496"/>
    </source>
</evidence>
<feature type="compositionally biased region" description="Low complexity" evidence="5">
    <location>
        <begin position="77"/>
        <end position="87"/>
    </location>
</feature>
<sequence>MSTSVTGEQFIRTLRHYLEANEHRLLSSQPNFTSITDAGHTVAEPESIKEENGLLKAVSSLWTQQQQQHTTEKRRSSTQSSTGSRPTSHAFPYMSLLAAASPNATSLSNTPYMPLRSSLTLDIHYLYFLLVQFEYLGLEDTQLPVPEEHGLVETETTQSAGKAPSIASSISSVMSTLSLSTGWQLWSKQAKQERPLHEDIVFIHRYFSRVTALKLHMSLDTQNGVTRSGQRVIRGYEKPIPLDGSLALPLHSFKNLSYLELNHIHPSIIEPWPTLSQQLISLVLKNGHVDDAADVIGDREWPQLKMLSLADNSITTLEAEPVQHIRSVTHLNLSSNLLIDVPAALSALYNLCSLNLSYNMISFTTGINTVLGNIQELDLRGNRLTLLAGLDRLWALERLDVRDNRIDDAAEIGRLTSLPNIYDIWVEGNPFTKVQPDYRVNIFSMFKKCDLDIELDGSKPTFVEKRRITSEPMIHNSTPPAAVQSCPDHSKENNDHNTKLARAKSKGNKRMIRLGQNAIDPPTFASNVEPSKHVHRLAELEDSVQQEVASTATKARRAASVKSKRSKAPVEDGSKPKTDAFRKKIEAMRKEAGTEWLRVLQEMDIVKEDNKSQ</sequence>
<comment type="subcellular location">
    <subcellularLocation>
        <location evidence="1">Cytoplasm</location>
    </subcellularLocation>
</comment>
<dbReference type="InterPro" id="IPR032675">
    <property type="entry name" value="LRR_dom_sf"/>
</dbReference>
<keyword evidence="3" id="KW-0433">Leucine-rich repeat</keyword>
<feature type="region of interest" description="Disordered" evidence="5">
    <location>
        <begin position="473"/>
        <end position="506"/>
    </location>
</feature>
<dbReference type="PANTHER" id="PTHR15454">
    <property type="entry name" value="NISCHARIN RELATED"/>
    <property type="match status" value="1"/>
</dbReference>
<dbReference type="GO" id="GO:0005737">
    <property type="term" value="C:cytoplasm"/>
    <property type="evidence" value="ECO:0007669"/>
    <property type="project" value="UniProtKB-SubCell"/>
</dbReference>
<dbReference type="VEuPathDB" id="FungiDB:BCV72DRAFT_331995"/>
<accession>A0A1X0RI14</accession>
<feature type="region of interest" description="Disordered" evidence="5">
    <location>
        <begin position="65"/>
        <end position="87"/>
    </location>
</feature>
<feature type="compositionally biased region" description="Basic residues" evidence="5">
    <location>
        <begin position="554"/>
        <end position="567"/>
    </location>
</feature>
<reference evidence="6" key="1">
    <citation type="journal article" date="2016" name="Proc. Natl. Acad. Sci. U.S.A.">
        <title>Lipid metabolic changes in an early divergent fungus govern the establishment of a mutualistic symbiosis with endobacteria.</title>
        <authorList>
            <person name="Lastovetsky O.A."/>
            <person name="Gaspar M.L."/>
            <person name="Mondo S.J."/>
            <person name="LaButti K.M."/>
            <person name="Sandor L."/>
            <person name="Grigoriev I.V."/>
            <person name="Henry S.A."/>
            <person name="Pawlowska T.E."/>
        </authorList>
    </citation>
    <scope>NUCLEOTIDE SEQUENCE [LARGE SCALE GENOMIC DNA]</scope>
    <source>
        <strain evidence="6">ATCC 52814</strain>
    </source>
</reference>
<organism evidence="6">
    <name type="scientific">Rhizopus microsporus var. microsporus</name>
    <dbReference type="NCBI Taxonomy" id="86635"/>
    <lineage>
        <taxon>Eukaryota</taxon>
        <taxon>Fungi</taxon>
        <taxon>Fungi incertae sedis</taxon>
        <taxon>Mucoromycota</taxon>
        <taxon>Mucoromycotina</taxon>
        <taxon>Mucoromycetes</taxon>
        <taxon>Mucorales</taxon>
        <taxon>Mucorineae</taxon>
        <taxon>Rhizopodaceae</taxon>
        <taxon>Rhizopus</taxon>
    </lineage>
</organism>
<evidence type="ECO:0000256" key="5">
    <source>
        <dbReference type="SAM" id="MobiDB-lite"/>
    </source>
</evidence>
<dbReference type="EMBL" id="KV921855">
    <property type="protein sequence ID" value="ORE11687.1"/>
    <property type="molecule type" value="Genomic_DNA"/>
</dbReference>
<evidence type="ECO:0000256" key="2">
    <source>
        <dbReference type="ARBA" id="ARBA00022490"/>
    </source>
</evidence>
<feature type="compositionally biased region" description="Basic and acidic residues" evidence="5">
    <location>
        <begin position="488"/>
        <end position="498"/>
    </location>
</feature>
<dbReference type="SUPFAM" id="SSF52075">
    <property type="entry name" value="Outer arm dynein light chain 1"/>
    <property type="match status" value="1"/>
</dbReference>
<dbReference type="Gene3D" id="3.80.10.10">
    <property type="entry name" value="Ribonuclease Inhibitor"/>
    <property type="match status" value="2"/>
</dbReference>
<feature type="region of interest" description="Disordered" evidence="5">
    <location>
        <begin position="551"/>
        <end position="581"/>
    </location>
</feature>
<evidence type="ECO:0000313" key="6">
    <source>
        <dbReference type="EMBL" id="ORE11687.1"/>
    </source>
</evidence>
<dbReference type="PROSITE" id="PS51450">
    <property type="entry name" value="LRR"/>
    <property type="match status" value="1"/>
</dbReference>
<evidence type="ECO:0000256" key="4">
    <source>
        <dbReference type="ARBA" id="ARBA00022737"/>
    </source>
</evidence>
<dbReference type="OrthoDB" id="676979at2759"/>
<dbReference type="Pfam" id="PF13855">
    <property type="entry name" value="LRR_8"/>
    <property type="match status" value="1"/>
</dbReference>
<dbReference type="PANTHER" id="PTHR15454:SF69">
    <property type="entry name" value="SERINE_THREONINE-PROTEIN KINASE 11-INTERACTING PROTEIN"/>
    <property type="match status" value="1"/>
</dbReference>